<dbReference type="Proteomes" id="UP000799767">
    <property type="component" value="Unassembled WGS sequence"/>
</dbReference>
<organism evidence="2 3">
    <name type="scientific">Neohortaea acidophila</name>
    <dbReference type="NCBI Taxonomy" id="245834"/>
    <lineage>
        <taxon>Eukaryota</taxon>
        <taxon>Fungi</taxon>
        <taxon>Dikarya</taxon>
        <taxon>Ascomycota</taxon>
        <taxon>Pezizomycotina</taxon>
        <taxon>Dothideomycetes</taxon>
        <taxon>Dothideomycetidae</taxon>
        <taxon>Mycosphaerellales</taxon>
        <taxon>Teratosphaeriaceae</taxon>
        <taxon>Neohortaea</taxon>
    </lineage>
</organism>
<reference evidence="2" key="1">
    <citation type="journal article" date="2020" name="Stud. Mycol.">
        <title>101 Dothideomycetes genomes: a test case for predicting lifestyles and emergence of pathogens.</title>
        <authorList>
            <person name="Haridas S."/>
            <person name="Albert R."/>
            <person name="Binder M."/>
            <person name="Bloem J."/>
            <person name="Labutti K."/>
            <person name="Salamov A."/>
            <person name="Andreopoulos B."/>
            <person name="Baker S."/>
            <person name="Barry K."/>
            <person name="Bills G."/>
            <person name="Bluhm B."/>
            <person name="Cannon C."/>
            <person name="Castanera R."/>
            <person name="Culley D."/>
            <person name="Daum C."/>
            <person name="Ezra D."/>
            <person name="Gonzalez J."/>
            <person name="Henrissat B."/>
            <person name="Kuo A."/>
            <person name="Liang C."/>
            <person name="Lipzen A."/>
            <person name="Lutzoni F."/>
            <person name="Magnuson J."/>
            <person name="Mondo S."/>
            <person name="Nolan M."/>
            <person name="Ohm R."/>
            <person name="Pangilinan J."/>
            <person name="Park H.-J."/>
            <person name="Ramirez L."/>
            <person name="Alfaro M."/>
            <person name="Sun H."/>
            <person name="Tritt A."/>
            <person name="Yoshinaga Y."/>
            <person name="Zwiers L.-H."/>
            <person name="Turgeon B."/>
            <person name="Goodwin S."/>
            <person name="Spatafora J."/>
            <person name="Crous P."/>
            <person name="Grigoriev I."/>
        </authorList>
    </citation>
    <scope>NUCLEOTIDE SEQUENCE</scope>
    <source>
        <strain evidence="2">CBS 113389</strain>
    </source>
</reference>
<feature type="compositionally biased region" description="Polar residues" evidence="1">
    <location>
        <begin position="990"/>
        <end position="1007"/>
    </location>
</feature>
<feature type="compositionally biased region" description="Low complexity" evidence="1">
    <location>
        <begin position="1017"/>
        <end position="1027"/>
    </location>
</feature>
<feature type="compositionally biased region" description="Basic and acidic residues" evidence="1">
    <location>
        <begin position="9"/>
        <end position="20"/>
    </location>
</feature>
<dbReference type="OrthoDB" id="3548913at2759"/>
<feature type="compositionally biased region" description="Low complexity" evidence="1">
    <location>
        <begin position="1254"/>
        <end position="1274"/>
    </location>
</feature>
<keyword evidence="3" id="KW-1185">Reference proteome</keyword>
<dbReference type="RefSeq" id="XP_033590232.1">
    <property type="nucleotide sequence ID" value="XM_033729633.1"/>
</dbReference>
<feature type="region of interest" description="Disordered" evidence="1">
    <location>
        <begin position="1251"/>
        <end position="1274"/>
    </location>
</feature>
<name>A0A6A6PUJ1_9PEZI</name>
<dbReference type="PANTHER" id="PTHR42064">
    <property type="entry name" value="YALI0F28677P"/>
    <property type="match status" value="1"/>
</dbReference>
<dbReference type="PANTHER" id="PTHR42064:SF1">
    <property type="entry name" value="YALI0F28677P"/>
    <property type="match status" value="1"/>
</dbReference>
<dbReference type="GeneID" id="54470635"/>
<proteinExistence type="predicted"/>
<feature type="region of interest" description="Disordered" evidence="1">
    <location>
        <begin position="1"/>
        <end position="20"/>
    </location>
</feature>
<sequence length="1396" mass="153175">MARKVSISRNDDAGDRKERVRDLKRCQAPCHPDKALQNGHANLLDRSQKESPVTASETLPSFSHLAGLLRSERYQTTRCRQAQQHLHRAQVLAARTARLARLARSVQRTLAESIKSEDKQSFAHLFNAFQDAMSGCIHVHSGESQHEDEGQIAYPSSFIDALPEDSQEPLLDFLAKVRTDPVFVADRLASLSHKDILALVPQKSPSRPDESVFDSPGKSGSQTSRNLGYVVDAQIELCSSYEFASPLETLIQVVRPLPLDDLQNDPVATDVWATACARLITEQKYGSDKLVPAVIDMWASSSAWPGRHRLELWLLETLQKGSFILEHPHTRSFSLPVQERRELPPEEARRQHDFYDQAVTGLFHELADGDAPSLIPPGAKSLCQAIFRRLEVSPRHQRAFPNFVVMRWVFPLFLSDAVASSESHGLLTDHFVSEAARQRILREVVRRAYKAASDVVNAWKLGNAPSEGLTTLVQTMADQLITPSKETSSTASSPPMTDSGECIVAVTAADVQTMVYALYPPPAANSFLNRNGSHSSLQSSAFSLSGFSLFQPASSPGAASQWNLPGSNTDQSGGSARWLFVDQYATSDLLADAVAAARQAEADGGQLRVVCSGIDEILSGHRGAFSDHWCFVMSDHAGGRLLTVQGLFDRKLADTPVQTSRTRSARQLIEDLLERNELHPMTPSHAGSQASLDCAMEANIQRALRKRAADCEQASDFVQAHSYFRRAHHLREMVVEGGEVYPFICLLNRIQLDKKNSLEVASSALEICDSMVRSVATCLDLTSNSLSGLMSTLTQLRDKMWYVAEVRTSAPYDDARAITTALKAMGRPQKSARTRLAPGAQSKGSANSFHLKTEMQVLDLMTAPPSRGGRSKLSDDQSKSLAAWMERNGVENLCRGEERLHRFCMEVRKVVAQVAAESSPLLASELFTKELFTKDRLASVPRTNAAHPATSSMPGSGGRFELSNLWTYIQPGVDAPSTASSYALSTTSSRGQVDSWSPGVSNRSSAPFWSPVATEARSPSSVSSVRSANARGTITPMPPGKSRQGALEDDGNNYIEGLRQRLTSLLISDLGSGLFANGSETDVAFWTGFGGEVAERYLDGLRSGGSQQKQQPGTSLADFDFENAFEKLVREFSTISNPHGKLAVLVNLDLLLWEARTTTSYSSKHNTDKPMSSTVTDLKVEGFRRLFSKNTTRPPAIFRDLQYIAALVPLKTLEETAQGRAFWNAAVAISSLKQEFCNSMIETADGIIAHHSNTRGGSTSATRTSSRAQAQRDSAAFASLPIRTPSPEDVSGRSLGDAGHLLQTVAKEGHAVAQRELATLYLTDPELLPHILAPLARPRDVFREELESKWRRDRDPTRCDPTTMCVAHHWMSLSSKGGDALAMEFLRQREEMERLP</sequence>
<protein>
    <submittedName>
        <fullName evidence="2">Uncharacterized protein</fullName>
    </submittedName>
</protein>
<dbReference type="EMBL" id="MU001635">
    <property type="protein sequence ID" value="KAF2483662.1"/>
    <property type="molecule type" value="Genomic_DNA"/>
</dbReference>
<feature type="region of interest" description="Disordered" evidence="1">
    <location>
        <begin position="202"/>
        <end position="224"/>
    </location>
</feature>
<feature type="region of interest" description="Disordered" evidence="1">
    <location>
        <begin position="988"/>
        <end position="1048"/>
    </location>
</feature>
<evidence type="ECO:0000313" key="2">
    <source>
        <dbReference type="EMBL" id="KAF2483662.1"/>
    </source>
</evidence>
<accession>A0A6A6PUJ1</accession>
<evidence type="ECO:0000313" key="3">
    <source>
        <dbReference type="Proteomes" id="UP000799767"/>
    </source>
</evidence>
<gene>
    <name evidence="2" type="ORF">BDY17DRAFT_151662</name>
</gene>
<evidence type="ECO:0000256" key="1">
    <source>
        <dbReference type="SAM" id="MobiDB-lite"/>
    </source>
</evidence>